<dbReference type="Pfam" id="PF00903">
    <property type="entry name" value="Glyoxalase"/>
    <property type="match status" value="1"/>
</dbReference>
<dbReference type="Gene3D" id="3.10.180.10">
    <property type="entry name" value="2,3-Dihydroxybiphenyl 1,2-Dioxygenase, domain 1"/>
    <property type="match status" value="1"/>
</dbReference>
<dbReference type="Proteomes" id="UP000279911">
    <property type="component" value="Unassembled WGS sequence"/>
</dbReference>
<sequence length="125" mass="14137">MKTTPITNKVNNVFIHVSDLKKSVQWYCDLLGIPFNADEIESPVYNIPVNSATGLTLDDHTFDPGFKLHPSGHVLFNFFAEDIDAAYDFIKSNEIKVVRDLERIGDFAYFNFSDPDGNVLMICNC</sequence>
<evidence type="ECO:0000313" key="2">
    <source>
        <dbReference type="EMBL" id="RSD29109.1"/>
    </source>
</evidence>
<dbReference type="InterPro" id="IPR029068">
    <property type="entry name" value="Glyas_Bleomycin-R_OHBP_Dase"/>
</dbReference>
<accession>A0A3R9FIX5</accession>
<comment type="caution">
    <text evidence="2">The sequence shown here is derived from an EMBL/GenBank/DDBJ whole genome shotgun (WGS) entry which is preliminary data.</text>
</comment>
<feature type="domain" description="VOC" evidence="1">
    <location>
        <begin position="9"/>
        <end position="125"/>
    </location>
</feature>
<protein>
    <submittedName>
        <fullName evidence="2">VOC family protein</fullName>
    </submittedName>
</protein>
<dbReference type="OrthoDB" id="2354281at2"/>
<name>A0A3R9FIX5_9BACI</name>
<evidence type="ECO:0000313" key="3">
    <source>
        <dbReference type="Proteomes" id="UP000279911"/>
    </source>
</evidence>
<reference evidence="3" key="1">
    <citation type="submission" date="2018-12" db="EMBL/GenBank/DDBJ databases">
        <title>Bacillus chawlae sp. nov., Bacillus glennii sp. nov., and Bacillus saganii sp. nov. Isolated from the Vehicle Assembly Building at Kennedy Space Center where the Viking Spacecraft were Assembled.</title>
        <authorList>
            <person name="Seuylemezian A."/>
            <person name="Vaishampayan P."/>
        </authorList>
    </citation>
    <scope>NUCLEOTIDE SEQUENCE [LARGE SCALE GENOMIC DNA]</scope>
    <source>
        <strain evidence="3">DSM 13966</strain>
    </source>
</reference>
<gene>
    <name evidence="2" type="ORF">EJA10_02825</name>
</gene>
<dbReference type="SUPFAM" id="SSF54593">
    <property type="entry name" value="Glyoxalase/Bleomycin resistance protein/Dihydroxybiphenyl dioxygenase"/>
    <property type="match status" value="1"/>
</dbReference>
<organism evidence="2 3">
    <name type="scientific">Mesobacillus subterraneus</name>
    <dbReference type="NCBI Taxonomy" id="285983"/>
    <lineage>
        <taxon>Bacteria</taxon>
        <taxon>Bacillati</taxon>
        <taxon>Bacillota</taxon>
        <taxon>Bacilli</taxon>
        <taxon>Bacillales</taxon>
        <taxon>Bacillaceae</taxon>
        <taxon>Mesobacillus</taxon>
    </lineage>
</organism>
<evidence type="ECO:0000259" key="1">
    <source>
        <dbReference type="PROSITE" id="PS51819"/>
    </source>
</evidence>
<dbReference type="InterPro" id="IPR037523">
    <property type="entry name" value="VOC_core"/>
</dbReference>
<dbReference type="AlphaFoldDB" id="A0A3R9FIX5"/>
<dbReference type="EMBL" id="RSFW01000003">
    <property type="protein sequence ID" value="RSD29109.1"/>
    <property type="molecule type" value="Genomic_DNA"/>
</dbReference>
<dbReference type="PROSITE" id="PS51819">
    <property type="entry name" value="VOC"/>
    <property type="match status" value="1"/>
</dbReference>
<proteinExistence type="predicted"/>
<dbReference type="InterPro" id="IPR004360">
    <property type="entry name" value="Glyas_Fos-R_dOase_dom"/>
</dbReference>